<name>A0A175RBM1_9HYPH</name>
<dbReference type="EMBL" id="LDPZ01000018">
    <property type="protein sequence ID" value="KTQ96035.1"/>
    <property type="molecule type" value="Genomic_DNA"/>
</dbReference>
<dbReference type="RefSeq" id="WP_058600194.1">
    <property type="nucleotide sequence ID" value="NZ_LDPZ01000018.1"/>
</dbReference>
<evidence type="ECO:0000313" key="2">
    <source>
        <dbReference type="EMBL" id="KTQ96035.1"/>
    </source>
</evidence>
<evidence type="ECO:0000313" key="5">
    <source>
        <dbReference type="Proteomes" id="UP000078529"/>
    </source>
</evidence>
<evidence type="ECO:0000313" key="3">
    <source>
        <dbReference type="EMBL" id="KTR05768.1"/>
    </source>
</evidence>
<keyword evidence="5" id="KW-1185">Reference proteome</keyword>
<dbReference type="OrthoDB" id="7362478at2"/>
<dbReference type="PATRIC" id="fig|401562.3.peg.1228"/>
<protein>
    <submittedName>
        <fullName evidence="2">Uncharacterized protein</fullName>
    </submittedName>
</protein>
<dbReference type="Proteomes" id="UP000078272">
    <property type="component" value="Unassembled WGS sequence"/>
</dbReference>
<proteinExistence type="predicted"/>
<comment type="caution">
    <text evidence="2">The sequence shown here is derived from an EMBL/GenBank/DDBJ whole genome shotgun (WGS) entry which is preliminary data.</text>
</comment>
<feature type="signal peptide" evidence="1">
    <location>
        <begin position="1"/>
        <end position="23"/>
    </location>
</feature>
<evidence type="ECO:0000256" key="1">
    <source>
        <dbReference type="SAM" id="SignalP"/>
    </source>
</evidence>
<gene>
    <name evidence="2" type="ORF">NS226_09180</name>
    <name evidence="3" type="ORF">NS365_10300</name>
</gene>
<sequence length="166" mass="16996">MKLPLTAALGALALAASIVPASAGAKIGTLTCRSNGTINQIVTSSETVLCTYAPLGRWTPTETYVGTLDTYGIDLGITGRTRMVWSVLAASFTEGEPQSLAGRYYGTSVDASFAVGVGGKSLIGGPDRGFTLQPTSLQIQEGVNATLGVARLTLEEAAPAGAVYKP</sequence>
<reference evidence="4 5" key="1">
    <citation type="journal article" date="2016" name="Front. Microbiol.">
        <title>Genomic Resource of Rice Seed Associated Bacteria.</title>
        <authorList>
            <person name="Midha S."/>
            <person name="Bansal K."/>
            <person name="Sharma S."/>
            <person name="Kumar N."/>
            <person name="Patil P.P."/>
            <person name="Chaudhry V."/>
            <person name="Patil P.B."/>
        </authorList>
    </citation>
    <scope>NUCLEOTIDE SEQUENCE [LARGE SCALE GENOMIC DNA]</scope>
    <source>
        <strain evidence="2 4">NS226</strain>
        <strain evidence="3 5">NS365</strain>
    </source>
</reference>
<dbReference type="Pfam" id="PF06186">
    <property type="entry name" value="DUF992"/>
    <property type="match status" value="1"/>
</dbReference>
<dbReference type="InterPro" id="IPR009333">
    <property type="entry name" value="DUF992"/>
</dbReference>
<keyword evidence="1" id="KW-0732">Signal</keyword>
<feature type="chain" id="PRO_5008504252" evidence="1">
    <location>
        <begin position="24"/>
        <end position="166"/>
    </location>
</feature>
<dbReference type="STRING" id="401562.NS365_10300"/>
<dbReference type="AlphaFoldDB" id="A0A175RBM1"/>
<accession>A0A175RBM1</accession>
<evidence type="ECO:0000313" key="4">
    <source>
        <dbReference type="Proteomes" id="UP000078272"/>
    </source>
</evidence>
<dbReference type="EMBL" id="LDQA01000022">
    <property type="protein sequence ID" value="KTR05768.1"/>
    <property type="molecule type" value="Genomic_DNA"/>
</dbReference>
<organism evidence="2 4">
    <name type="scientific">Aureimonas ureilytica</name>
    <dbReference type="NCBI Taxonomy" id="401562"/>
    <lineage>
        <taxon>Bacteria</taxon>
        <taxon>Pseudomonadati</taxon>
        <taxon>Pseudomonadota</taxon>
        <taxon>Alphaproteobacteria</taxon>
        <taxon>Hyphomicrobiales</taxon>
        <taxon>Aurantimonadaceae</taxon>
        <taxon>Aureimonas</taxon>
    </lineage>
</organism>
<dbReference type="Proteomes" id="UP000078529">
    <property type="component" value="Unassembled WGS sequence"/>
</dbReference>